<evidence type="ECO:0000313" key="2">
    <source>
        <dbReference type="Proteomes" id="UP000814033"/>
    </source>
</evidence>
<organism evidence="1 2">
    <name type="scientific">Auriscalpium vulgare</name>
    <dbReference type="NCBI Taxonomy" id="40419"/>
    <lineage>
        <taxon>Eukaryota</taxon>
        <taxon>Fungi</taxon>
        <taxon>Dikarya</taxon>
        <taxon>Basidiomycota</taxon>
        <taxon>Agaricomycotina</taxon>
        <taxon>Agaricomycetes</taxon>
        <taxon>Russulales</taxon>
        <taxon>Auriscalpiaceae</taxon>
        <taxon>Auriscalpium</taxon>
    </lineage>
</organism>
<comment type="caution">
    <text evidence="1">The sequence shown here is derived from an EMBL/GenBank/DDBJ whole genome shotgun (WGS) entry which is preliminary data.</text>
</comment>
<evidence type="ECO:0000313" key="1">
    <source>
        <dbReference type="EMBL" id="KAI0049428.1"/>
    </source>
</evidence>
<dbReference type="Proteomes" id="UP000814033">
    <property type="component" value="Unassembled WGS sequence"/>
</dbReference>
<reference evidence="1" key="1">
    <citation type="submission" date="2021-02" db="EMBL/GenBank/DDBJ databases">
        <authorList>
            <consortium name="DOE Joint Genome Institute"/>
            <person name="Ahrendt S."/>
            <person name="Looney B.P."/>
            <person name="Miyauchi S."/>
            <person name="Morin E."/>
            <person name="Drula E."/>
            <person name="Courty P.E."/>
            <person name="Chicoki N."/>
            <person name="Fauchery L."/>
            <person name="Kohler A."/>
            <person name="Kuo A."/>
            <person name="Labutti K."/>
            <person name="Pangilinan J."/>
            <person name="Lipzen A."/>
            <person name="Riley R."/>
            <person name="Andreopoulos W."/>
            <person name="He G."/>
            <person name="Johnson J."/>
            <person name="Barry K.W."/>
            <person name="Grigoriev I.V."/>
            <person name="Nagy L."/>
            <person name="Hibbett D."/>
            <person name="Henrissat B."/>
            <person name="Matheny P.B."/>
            <person name="Labbe J."/>
            <person name="Martin F."/>
        </authorList>
    </citation>
    <scope>NUCLEOTIDE SEQUENCE</scope>
    <source>
        <strain evidence="1">FP105234-sp</strain>
    </source>
</reference>
<sequence>MNSIWVPLPISLFLRRAFNVLSTASITHQYLLHRPDLQRDETSSTGSDGARTALRRIWSFWSSESTRAGTQASTSLAGLPLQEAKWGSVVQALGISLPWPRWSSPASLLFRRSAAAQDELDVSEPDREPKMRPREPSPPPENHDPTPENDGVIQQLMRSPVLFDPVRAPRYPIVLCHGLYGFDVRGPSAFPSLRMHYWSSILNILRKTIGAEVLVTSVPGTGSIASRSRELDHVLKQRALGRGVNFLAHSMGGLDCRHLITHLQPTEYTPLSLTSIATPHRGSPFMDWCTDYLGLGRTKTEKAATAATAAVAASQVAATSSPEMNSRPQDQKTDTKLSSLPFSLSLSSLPSSFTTLLLSAFDSPAYANLTTTYLNTVFNPSTPDDPRVRYFSVAGRTGSMNVWHPLWLPKLVLDSAEEKHRKRLQQDTINPVDTVSPWIRDELWGNDGLVTVQSARWGEFLGIVDGCDHWEIRGASGIEMGVDIIPSVVGEGWGFRDWGRFVRALGRLERRAEARNKGTGDEAAKQTARDQADDDALKSSTDRLSAVVDWIVDQVPTDSLPSLPFAAGSKASSTRSDTARAKPSVKKKEPEPKLDLERFYVALTRKLYDEGL</sequence>
<accession>A0ACB8RZX4</accession>
<gene>
    <name evidence="1" type="ORF">FA95DRAFT_1581769</name>
</gene>
<dbReference type="EMBL" id="MU275873">
    <property type="protein sequence ID" value="KAI0049428.1"/>
    <property type="molecule type" value="Genomic_DNA"/>
</dbReference>
<protein>
    <submittedName>
        <fullName evidence="1">Alpha/beta-hydrolase</fullName>
    </submittedName>
</protein>
<keyword evidence="2" id="KW-1185">Reference proteome</keyword>
<proteinExistence type="predicted"/>
<reference evidence="1" key="2">
    <citation type="journal article" date="2022" name="New Phytol.">
        <title>Evolutionary transition to the ectomycorrhizal habit in the genomes of a hyperdiverse lineage of mushroom-forming fungi.</title>
        <authorList>
            <person name="Looney B."/>
            <person name="Miyauchi S."/>
            <person name="Morin E."/>
            <person name="Drula E."/>
            <person name="Courty P.E."/>
            <person name="Kohler A."/>
            <person name="Kuo A."/>
            <person name="LaButti K."/>
            <person name="Pangilinan J."/>
            <person name="Lipzen A."/>
            <person name="Riley R."/>
            <person name="Andreopoulos W."/>
            <person name="He G."/>
            <person name="Johnson J."/>
            <person name="Nolan M."/>
            <person name="Tritt A."/>
            <person name="Barry K.W."/>
            <person name="Grigoriev I.V."/>
            <person name="Nagy L.G."/>
            <person name="Hibbett D."/>
            <person name="Henrissat B."/>
            <person name="Matheny P.B."/>
            <person name="Labbe J."/>
            <person name="Martin F.M."/>
        </authorList>
    </citation>
    <scope>NUCLEOTIDE SEQUENCE</scope>
    <source>
        <strain evidence="1">FP105234-sp</strain>
    </source>
</reference>
<name>A0ACB8RZX4_9AGAM</name>